<proteinExistence type="inferred from homology"/>
<dbReference type="Proteomes" id="UP000030854">
    <property type="component" value="Unassembled WGS sequence"/>
</dbReference>
<dbReference type="GO" id="GO:0006629">
    <property type="term" value="P:lipid metabolic process"/>
    <property type="evidence" value="ECO:0007669"/>
    <property type="project" value="InterPro"/>
</dbReference>
<dbReference type="InterPro" id="IPR001104">
    <property type="entry name" value="3-oxo-5_a-steroid_4-DH_C"/>
</dbReference>
<reference evidence="8 9" key="1">
    <citation type="journal article" date="2014" name="BMC Genomics">
        <title>Adaptive genomic structural variation in the grape powdery mildew pathogen, Erysiphe necator.</title>
        <authorList>
            <person name="Jones L."/>
            <person name="Riaz S."/>
            <person name="Morales-Cruz A."/>
            <person name="Amrine K.C."/>
            <person name="McGuire B."/>
            <person name="Gubler W.D."/>
            <person name="Walker M.A."/>
            <person name="Cantu D."/>
        </authorList>
    </citation>
    <scope>NUCLEOTIDE SEQUENCE [LARGE SCALE GENOMIC DNA]</scope>
    <source>
        <strain evidence="9">c</strain>
    </source>
</reference>
<comment type="caution">
    <text evidence="8">The sequence shown here is derived from an EMBL/GenBank/DDBJ whole genome shotgun (WGS) entry which is preliminary data.</text>
</comment>
<accession>A0A0B1PAT7</accession>
<name>A0A0B1PAT7_UNCNE</name>
<keyword evidence="9" id="KW-1185">Reference proteome</keyword>
<organism evidence="8 9">
    <name type="scientific">Uncinula necator</name>
    <name type="common">Grape powdery mildew</name>
    <dbReference type="NCBI Taxonomy" id="52586"/>
    <lineage>
        <taxon>Eukaryota</taxon>
        <taxon>Fungi</taxon>
        <taxon>Dikarya</taxon>
        <taxon>Ascomycota</taxon>
        <taxon>Pezizomycotina</taxon>
        <taxon>Leotiomycetes</taxon>
        <taxon>Erysiphales</taxon>
        <taxon>Erysiphaceae</taxon>
        <taxon>Erysiphe</taxon>
    </lineage>
</organism>
<comment type="similarity">
    <text evidence="2">Belongs to the steroid 5-alpha reductase family.</text>
</comment>
<dbReference type="GO" id="GO:0016020">
    <property type="term" value="C:membrane"/>
    <property type="evidence" value="ECO:0007669"/>
    <property type="project" value="UniProtKB-SubCell"/>
</dbReference>
<feature type="transmembrane region" description="Helical" evidence="6">
    <location>
        <begin position="103"/>
        <end position="123"/>
    </location>
</feature>
<feature type="transmembrane region" description="Helical" evidence="6">
    <location>
        <begin position="135"/>
        <end position="157"/>
    </location>
</feature>
<evidence type="ECO:0000256" key="4">
    <source>
        <dbReference type="ARBA" id="ARBA00022989"/>
    </source>
</evidence>
<evidence type="ECO:0000313" key="8">
    <source>
        <dbReference type="EMBL" id="KHJ34091.1"/>
    </source>
</evidence>
<feature type="transmembrane region" description="Helical" evidence="6">
    <location>
        <begin position="57"/>
        <end position="76"/>
    </location>
</feature>
<dbReference type="InterPro" id="IPR039357">
    <property type="entry name" value="SRD5A/TECR"/>
</dbReference>
<dbReference type="Pfam" id="PF02544">
    <property type="entry name" value="Steroid_dh"/>
    <property type="match status" value="1"/>
</dbReference>
<evidence type="ECO:0000256" key="6">
    <source>
        <dbReference type="SAM" id="Phobius"/>
    </source>
</evidence>
<dbReference type="EMBL" id="JNVN01001062">
    <property type="protein sequence ID" value="KHJ34091.1"/>
    <property type="molecule type" value="Genomic_DNA"/>
</dbReference>
<dbReference type="OrthoDB" id="5788137at2759"/>
<protein>
    <submittedName>
        <fullName evidence="8">Putative 3-oxo-5-alpha-steroid 4-dehydrogenase</fullName>
    </submittedName>
</protein>
<evidence type="ECO:0000259" key="7">
    <source>
        <dbReference type="Pfam" id="PF02544"/>
    </source>
</evidence>
<dbReference type="GO" id="GO:0016627">
    <property type="term" value="F:oxidoreductase activity, acting on the CH-CH group of donors"/>
    <property type="evidence" value="ECO:0007669"/>
    <property type="project" value="InterPro"/>
</dbReference>
<keyword evidence="5 6" id="KW-0472">Membrane</keyword>
<feature type="transmembrane region" description="Helical" evidence="6">
    <location>
        <begin position="15"/>
        <end position="36"/>
    </location>
</feature>
<evidence type="ECO:0000256" key="1">
    <source>
        <dbReference type="ARBA" id="ARBA00004141"/>
    </source>
</evidence>
<gene>
    <name evidence="8" type="ORF">EV44_g5028</name>
</gene>
<keyword evidence="3 6" id="KW-0812">Transmembrane</keyword>
<evidence type="ECO:0000313" key="9">
    <source>
        <dbReference type="Proteomes" id="UP000030854"/>
    </source>
</evidence>
<dbReference type="HOGENOM" id="CLU_065395_0_0_1"/>
<keyword evidence="4 6" id="KW-1133">Transmembrane helix</keyword>
<dbReference type="AlphaFoldDB" id="A0A0B1PAT7"/>
<evidence type="ECO:0000256" key="5">
    <source>
        <dbReference type="ARBA" id="ARBA00023136"/>
    </source>
</evidence>
<dbReference type="STRING" id="52586.A0A0B1PAT7"/>
<evidence type="ECO:0000256" key="2">
    <source>
        <dbReference type="ARBA" id="ARBA00007742"/>
    </source>
</evidence>
<evidence type="ECO:0000256" key="3">
    <source>
        <dbReference type="ARBA" id="ARBA00022692"/>
    </source>
</evidence>
<sequence length="335" mass="37998">MSPMPSNLYPISRELWEQVVTIFQYFPLVAAIQLFVSYYPAGKTSIESRLNLPGKQAWISMEVPGFMVVLYCLVSIPSKNAEITSSISECVTFAWNNLPIENIILAALFVIHYIYRAIIGPLLNPSMSPIHISIWISAIIFQLMNGISIGGFLAGYGPAITADMTKSAILPGSNKSQVDWLQIASRWRRELGIFIWALGFATNIYHDEVLRDIRRPIKKEGVNPEEAEKHKIGSLGQEKIGKQISGKEKHCVNKLYKIPQKGLFQFILFPHYLCEWIEWSGWWIAGGSLFFPARTFLINEITTMLPRAIQGRNWYIERFGKEHLAGRRAIIPGLL</sequence>
<dbReference type="PROSITE" id="PS50244">
    <property type="entry name" value="S5A_REDUCTASE"/>
    <property type="match status" value="1"/>
</dbReference>
<dbReference type="PANTHER" id="PTHR10556">
    <property type="entry name" value="3-OXO-5-ALPHA-STEROID 4-DEHYDROGENASE"/>
    <property type="match status" value="1"/>
</dbReference>
<feature type="domain" description="3-oxo-5-alpha-steroid 4-dehydrogenase C-terminal" evidence="7">
    <location>
        <begin position="251"/>
        <end position="334"/>
    </location>
</feature>
<dbReference type="PANTHER" id="PTHR10556:SF43">
    <property type="entry name" value="STEROID 5-ALPHA-REDUCTASE DET2"/>
    <property type="match status" value="1"/>
</dbReference>
<comment type="subcellular location">
    <subcellularLocation>
        <location evidence="1">Membrane</location>
        <topology evidence="1">Multi-pass membrane protein</topology>
    </subcellularLocation>
</comment>
<dbReference type="OMA" id="PHYALEW"/>